<feature type="binding site" evidence="16">
    <location>
        <position position="135"/>
    </location>
    <ligand>
        <name>ATP</name>
        <dbReference type="ChEBI" id="CHEBI:30616"/>
    </ligand>
</feature>
<keyword evidence="11 16" id="KW-0067">ATP-binding</keyword>
<name>A0A1T2KP34_9GAMM</name>
<feature type="active site" description="Proton acceptor" evidence="16">
    <location>
        <position position="112"/>
    </location>
</feature>
<keyword evidence="7 16" id="KW-0963">Cytoplasm</keyword>
<comment type="function">
    <text evidence="16">Catalyzes the phosphorylation of pantothenate (Pan), the first step in CoA biosynthesis.</text>
</comment>
<dbReference type="NCBIfam" id="TIGR00671">
    <property type="entry name" value="baf"/>
    <property type="match status" value="1"/>
</dbReference>
<evidence type="ECO:0000256" key="7">
    <source>
        <dbReference type="ARBA" id="ARBA00022490"/>
    </source>
</evidence>
<proteinExistence type="inferred from homology"/>
<gene>
    <name evidence="16" type="primary">coaX</name>
    <name evidence="17" type="ORF">BOW51_12010</name>
</gene>
<keyword evidence="13 16" id="KW-0173">Coenzyme A biosynthesis</keyword>
<evidence type="ECO:0000256" key="15">
    <source>
        <dbReference type="ARBA" id="ARBA00040883"/>
    </source>
</evidence>
<dbReference type="GO" id="GO:0004594">
    <property type="term" value="F:pantothenate kinase activity"/>
    <property type="evidence" value="ECO:0007669"/>
    <property type="project" value="UniProtKB-UniRule"/>
</dbReference>
<keyword evidence="16" id="KW-0479">Metal-binding</keyword>
<feature type="binding site" evidence="16">
    <location>
        <position position="186"/>
    </location>
    <ligand>
        <name>substrate</name>
    </ligand>
</feature>
<dbReference type="PANTHER" id="PTHR34265:SF1">
    <property type="entry name" value="TYPE III PANTOTHENATE KINASE"/>
    <property type="match status" value="1"/>
</dbReference>
<dbReference type="GO" id="GO:0046872">
    <property type="term" value="F:metal ion binding"/>
    <property type="evidence" value="ECO:0007669"/>
    <property type="project" value="UniProtKB-KW"/>
</dbReference>
<evidence type="ECO:0000256" key="1">
    <source>
        <dbReference type="ARBA" id="ARBA00001206"/>
    </source>
</evidence>
<reference evidence="17 18" key="1">
    <citation type="submission" date="2016-11" db="EMBL/GenBank/DDBJ databases">
        <title>Mixed transmission modes and dynamic genome evolution in an obligate animal-bacterial symbiosis.</title>
        <authorList>
            <person name="Russell S.L."/>
            <person name="Corbett-Detig R.B."/>
            <person name="Cavanaugh C.M."/>
        </authorList>
    </citation>
    <scope>NUCLEOTIDE SEQUENCE [LARGE SCALE GENOMIC DNA]</scope>
    <source>
        <strain evidence="17">Se-Cadez</strain>
    </source>
</reference>
<feature type="binding site" evidence="16">
    <location>
        <position position="103"/>
    </location>
    <ligand>
        <name>substrate</name>
    </ligand>
</feature>
<dbReference type="RefSeq" id="WP_078488243.1">
    <property type="nucleotide sequence ID" value="NZ_MPRJ01000107.1"/>
</dbReference>
<evidence type="ECO:0000256" key="13">
    <source>
        <dbReference type="ARBA" id="ARBA00022993"/>
    </source>
</evidence>
<feature type="binding site" evidence="16">
    <location>
        <begin position="110"/>
        <end position="113"/>
    </location>
    <ligand>
        <name>substrate</name>
    </ligand>
</feature>
<comment type="subunit">
    <text evidence="5 16">Homodimer.</text>
</comment>
<dbReference type="CDD" id="cd24015">
    <property type="entry name" value="ASKHA_NBD_PanK-III"/>
    <property type="match status" value="1"/>
</dbReference>
<dbReference type="AlphaFoldDB" id="A0A1T2KP34"/>
<evidence type="ECO:0000313" key="17">
    <source>
        <dbReference type="EMBL" id="OOZ34617.1"/>
    </source>
</evidence>
<dbReference type="UniPathway" id="UPA00241">
    <property type="reaction ID" value="UER00352"/>
</dbReference>
<keyword evidence="12 16" id="KW-0630">Potassium</keyword>
<comment type="similarity">
    <text evidence="14 16">Belongs to the type III pantothenate kinase family.</text>
</comment>
<evidence type="ECO:0000256" key="4">
    <source>
        <dbReference type="ARBA" id="ARBA00005225"/>
    </source>
</evidence>
<dbReference type="Gene3D" id="3.30.420.40">
    <property type="match status" value="2"/>
</dbReference>
<evidence type="ECO:0000256" key="2">
    <source>
        <dbReference type="ARBA" id="ARBA00001958"/>
    </source>
</evidence>
<evidence type="ECO:0000256" key="6">
    <source>
        <dbReference type="ARBA" id="ARBA00012102"/>
    </source>
</evidence>
<evidence type="ECO:0000256" key="14">
    <source>
        <dbReference type="ARBA" id="ARBA00038036"/>
    </source>
</evidence>
<dbReference type="GO" id="GO:0015937">
    <property type="term" value="P:coenzyme A biosynthetic process"/>
    <property type="evidence" value="ECO:0007669"/>
    <property type="project" value="UniProtKB-UniRule"/>
</dbReference>
<evidence type="ECO:0000256" key="3">
    <source>
        <dbReference type="ARBA" id="ARBA00004496"/>
    </source>
</evidence>
<sequence length="259" mass="27471">MNQPDNTVPTVLLIDIGNTNLKWSWLDNRKLSSADSAPHESDAFAKIAANCWGDADTPDRVVVANVAGREIEQHLSDWSQNVWGVTPEIVTTSAQALGVVNAYENPAQLGVDRWLTLVAVHGRYPGAACIVDCGTAITIDVIDAHGVHKGGLILPGFELMRRSLLERTNIPRVDVACGKQLLAKDTATAVAAAGIHAAAALIERVIAKTAQELGARLTLILTGSGSRKLLEVLESTGTVIPDLVMVGLAMIATDGEYPK</sequence>
<dbReference type="OrthoDB" id="9781305at2"/>
<keyword evidence="18" id="KW-1185">Reference proteome</keyword>
<protein>
    <recommendedName>
        <fullName evidence="15 16">Type III pantothenate kinase</fullName>
        <ecNumber evidence="6 16">2.7.1.33</ecNumber>
    </recommendedName>
    <alternativeName>
        <fullName evidence="16">PanK-III</fullName>
    </alternativeName>
    <alternativeName>
        <fullName evidence="16">Pantothenic acid kinase</fullName>
    </alternativeName>
</protein>
<dbReference type="Pfam" id="PF03309">
    <property type="entry name" value="Pan_kinase"/>
    <property type="match status" value="1"/>
</dbReference>
<evidence type="ECO:0000256" key="16">
    <source>
        <dbReference type="HAMAP-Rule" id="MF_01274"/>
    </source>
</evidence>
<evidence type="ECO:0000256" key="10">
    <source>
        <dbReference type="ARBA" id="ARBA00022777"/>
    </source>
</evidence>
<evidence type="ECO:0000256" key="9">
    <source>
        <dbReference type="ARBA" id="ARBA00022741"/>
    </source>
</evidence>
<keyword evidence="9 16" id="KW-0547">Nucleotide-binding</keyword>
<evidence type="ECO:0000313" key="18">
    <source>
        <dbReference type="Proteomes" id="UP000190896"/>
    </source>
</evidence>
<evidence type="ECO:0000256" key="8">
    <source>
        <dbReference type="ARBA" id="ARBA00022679"/>
    </source>
</evidence>
<organism evidence="17 18">
    <name type="scientific">Solemya velesiana gill symbiont</name>
    <dbReference type="NCBI Taxonomy" id="1918948"/>
    <lineage>
        <taxon>Bacteria</taxon>
        <taxon>Pseudomonadati</taxon>
        <taxon>Pseudomonadota</taxon>
        <taxon>Gammaproteobacteria</taxon>
        <taxon>sulfur-oxidizing symbionts</taxon>
    </lineage>
</organism>
<dbReference type="GO" id="GO:0005737">
    <property type="term" value="C:cytoplasm"/>
    <property type="evidence" value="ECO:0007669"/>
    <property type="project" value="UniProtKB-SubCell"/>
</dbReference>
<evidence type="ECO:0000256" key="5">
    <source>
        <dbReference type="ARBA" id="ARBA00011738"/>
    </source>
</evidence>
<dbReference type="GO" id="GO:0005524">
    <property type="term" value="F:ATP binding"/>
    <property type="evidence" value="ECO:0007669"/>
    <property type="project" value="UniProtKB-UniRule"/>
</dbReference>
<comment type="cofactor">
    <cofactor evidence="16">
        <name>NH4(+)</name>
        <dbReference type="ChEBI" id="CHEBI:28938"/>
    </cofactor>
    <cofactor evidence="16">
        <name>K(+)</name>
        <dbReference type="ChEBI" id="CHEBI:29103"/>
    </cofactor>
    <text evidence="16">A monovalent cation. Ammonium or potassium.</text>
</comment>
<keyword evidence="10 16" id="KW-0418">Kinase</keyword>
<keyword evidence="8 16" id="KW-0808">Transferase</keyword>
<dbReference type="InterPro" id="IPR004619">
    <property type="entry name" value="Type_III_PanK"/>
</dbReference>
<dbReference type="PANTHER" id="PTHR34265">
    <property type="entry name" value="TYPE III PANTOTHENATE KINASE"/>
    <property type="match status" value="1"/>
</dbReference>
<dbReference type="InterPro" id="IPR043129">
    <property type="entry name" value="ATPase_NBD"/>
</dbReference>
<comment type="subcellular location">
    <subcellularLocation>
        <location evidence="3 16">Cytoplasm</location>
    </subcellularLocation>
</comment>
<accession>A0A1T2KP34</accession>
<comment type="cofactor">
    <cofactor evidence="2">
        <name>K(+)</name>
        <dbReference type="ChEBI" id="CHEBI:29103"/>
    </cofactor>
</comment>
<dbReference type="EMBL" id="MPRJ01000107">
    <property type="protein sequence ID" value="OOZ34617.1"/>
    <property type="molecule type" value="Genomic_DNA"/>
</dbReference>
<comment type="caution">
    <text evidence="17">The sequence shown here is derived from an EMBL/GenBank/DDBJ whole genome shotgun (WGS) entry which is preliminary data.</text>
</comment>
<dbReference type="HAMAP" id="MF_01274">
    <property type="entry name" value="Pantothen_kinase_3"/>
    <property type="match status" value="1"/>
</dbReference>
<evidence type="ECO:0000256" key="12">
    <source>
        <dbReference type="ARBA" id="ARBA00022958"/>
    </source>
</evidence>
<comment type="catalytic activity">
    <reaction evidence="1 16">
        <text>(R)-pantothenate + ATP = (R)-4'-phosphopantothenate + ADP + H(+)</text>
        <dbReference type="Rhea" id="RHEA:16373"/>
        <dbReference type="ChEBI" id="CHEBI:10986"/>
        <dbReference type="ChEBI" id="CHEBI:15378"/>
        <dbReference type="ChEBI" id="CHEBI:29032"/>
        <dbReference type="ChEBI" id="CHEBI:30616"/>
        <dbReference type="ChEBI" id="CHEBI:456216"/>
        <dbReference type="EC" id="2.7.1.33"/>
    </reaction>
</comment>
<dbReference type="EC" id="2.7.1.33" evidence="6 16"/>
<dbReference type="SUPFAM" id="SSF53067">
    <property type="entry name" value="Actin-like ATPase domain"/>
    <property type="match status" value="2"/>
</dbReference>
<dbReference type="Proteomes" id="UP000190896">
    <property type="component" value="Unassembled WGS sequence"/>
</dbReference>
<feature type="binding site" evidence="16">
    <location>
        <position position="132"/>
    </location>
    <ligand>
        <name>K(+)</name>
        <dbReference type="ChEBI" id="CHEBI:29103"/>
    </ligand>
</feature>
<evidence type="ECO:0000256" key="11">
    <source>
        <dbReference type="ARBA" id="ARBA00022840"/>
    </source>
</evidence>
<comment type="pathway">
    <text evidence="4 16">Cofactor biosynthesis; coenzyme A biosynthesis; CoA from (R)-pantothenate: step 1/5.</text>
</comment>
<feature type="binding site" evidence="16">
    <location>
        <begin position="15"/>
        <end position="22"/>
    </location>
    <ligand>
        <name>ATP</name>
        <dbReference type="ChEBI" id="CHEBI:30616"/>
    </ligand>
</feature>